<name>A0A4R5KGN8_9BACL</name>
<dbReference type="OrthoDB" id="9791273at2"/>
<comment type="caution">
    <text evidence="2">The sequence shown here is derived from an EMBL/GenBank/DDBJ whole genome shotgun (WGS) entry which is preliminary data.</text>
</comment>
<dbReference type="EMBL" id="SMRT01000016">
    <property type="protein sequence ID" value="TDF93497.1"/>
    <property type="molecule type" value="Genomic_DNA"/>
</dbReference>
<feature type="domain" description="Transposase zinc-binding" evidence="1">
    <location>
        <begin position="14"/>
        <end position="64"/>
    </location>
</feature>
<dbReference type="AlphaFoldDB" id="A0A4R5KGN8"/>
<reference evidence="2 3" key="1">
    <citation type="submission" date="2019-03" db="EMBL/GenBank/DDBJ databases">
        <title>This is whole genome sequence of Paenibacillus sp MS74 strain.</title>
        <authorList>
            <person name="Trinh H.N."/>
        </authorList>
    </citation>
    <scope>NUCLEOTIDE SEQUENCE [LARGE SCALE GENOMIC DNA]</scope>
    <source>
        <strain evidence="2 3">MS74</strain>
    </source>
</reference>
<gene>
    <name evidence="2" type="ORF">E1757_26555</name>
</gene>
<protein>
    <recommendedName>
        <fullName evidence="1">Transposase zinc-binding domain-containing protein</fullName>
    </recommendedName>
</protein>
<evidence type="ECO:0000313" key="3">
    <source>
        <dbReference type="Proteomes" id="UP000295636"/>
    </source>
</evidence>
<accession>A0A4R5KGN8</accession>
<keyword evidence="3" id="KW-1185">Reference proteome</keyword>
<organism evidence="2 3">
    <name type="scientific">Paenibacillus piri</name>
    <dbReference type="NCBI Taxonomy" id="2547395"/>
    <lineage>
        <taxon>Bacteria</taxon>
        <taxon>Bacillati</taxon>
        <taxon>Bacillota</taxon>
        <taxon>Bacilli</taxon>
        <taxon>Bacillales</taxon>
        <taxon>Paenibacillaceae</taxon>
        <taxon>Paenibacillus</taxon>
    </lineage>
</organism>
<dbReference type="Proteomes" id="UP000295636">
    <property type="component" value="Unassembled WGS sequence"/>
</dbReference>
<dbReference type="InterPro" id="IPR026889">
    <property type="entry name" value="Zn_Tnp"/>
</dbReference>
<evidence type="ECO:0000259" key="1">
    <source>
        <dbReference type="Pfam" id="PF14319"/>
    </source>
</evidence>
<proteinExistence type="predicted"/>
<sequence>MDSNVMKQIFFDEHRHWEAFIEKHKEHIRSNVLKEVQKFRSCGDPKNGFKLLVCEGCHDIRRVPSIKKTYLMKANQISDNIGRSLIFRLIWRFSCALNNLGSVL</sequence>
<dbReference type="Pfam" id="PF14319">
    <property type="entry name" value="Zn_Tnp_IS91"/>
    <property type="match status" value="1"/>
</dbReference>
<evidence type="ECO:0000313" key="2">
    <source>
        <dbReference type="EMBL" id="TDF93497.1"/>
    </source>
</evidence>